<sequence>MRFWRSYGKGPLAPMWGSSRTYGDVEILGSESALGEMTSVFCFCYMFFCNLFALPLEIKSPSRLHLKCPTNTIDLCSKIPVYIRNRTIYRFIIDHREFFTASEMLPDWSTKRFRPYIHALADPAYPKGLRPKGPARRGDPQAGRRISAPRPQRTDLLRTP</sequence>
<comment type="caution">
    <text evidence="2">The sequence shown here is derived from an EMBL/GenBank/DDBJ whole genome shotgun (WGS) entry which is preliminary data.</text>
</comment>
<proteinExistence type="predicted"/>
<dbReference type="Proteomes" id="UP000499080">
    <property type="component" value="Unassembled WGS sequence"/>
</dbReference>
<evidence type="ECO:0000313" key="3">
    <source>
        <dbReference type="Proteomes" id="UP000499080"/>
    </source>
</evidence>
<dbReference type="EMBL" id="BGPR01000659">
    <property type="protein sequence ID" value="GBM30415.1"/>
    <property type="molecule type" value="Genomic_DNA"/>
</dbReference>
<feature type="region of interest" description="Disordered" evidence="1">
    <location>
        <begin position="124"/>
        <end position="160"/>
    </location>
</feature>
<accession>A0A4Y2ER80</accession>
<reference evidence="2 3" key="1">
    <citation type="journal article" date="2019" name="Sci. Rep.">
        <title>Orb-weaving spider Araneus ventricosus genome elucidates the spidroin gene catalogue.</title>
        <authorList>
            <person name="Kono N."/>
            <person name="Nakamura H."/>
            <person name="Ohtoshi R."/>
            <person name="Moran D.A.P."/>
            <person name="Shinohara A."/>
            <person name="Yoshida Y."/>
            <person name="Fujiwara M."/>
            <person name="Mori M."/>
            <person name="Tomita M."/>
            <person name="Arakawa K."/>
        </authorList>
    </citation>
    <scope>NUCLEOTIDE SEQUENCE [LARGE SCALE GENOMIC DNA]</scope>
</reference>
<organism evidence="2 3">
    <name type="scientific">Araneus ventricosus</name>
    <name type="common">Orbweaver spider</name>
    <name type="synonym">Epeira ventricosa</name>
    <dbReference type="NCBI Taxonomy" id="182803"/>
    <lineage>
        <taxon>Eukaryota</taxon>
        <taxon>Metazoa</taxon>
        <taxon>Ecdysozoa</taxon>
        <taxon>Arthropoda</taxon>
        <taxon>Chelicerata</taxon>
        <taxon>Arachnida</taxon>
        <taxon>Araneae</taxon>
        <taxon>Araneomorphae</taxon>
        <taxon>Entelegynae</taxon>
        <taxon>Araneoidea</taxon>
        <taxon>Araneidae</taxon>
        <taxon>Araneus</taxon>
    </lineage>
</organism>
<protein>
    <submittedName>
        <fullName evidence="2">Uncharacterized protein</fullName>
    </submittedName>
</protein>
<evidence type="ECO:0000313" key="2">
    <source>
        <dbReference type="EMBL" id="GBM30415.1"/>
    </source>
</evidence>
<gene>
    <name evidence="2" type="ORF">AVEN_221006_1</name>
</gene>
<dbReference type="AlphaFoldDB" id="A0A4Y2ER80"/>
<name>A0A4Y2ER80_ARAVE</name>
<evidence type="ECO:0000256" key="1">
    <source>
        <dbReference type="SAM" id="MobiDB-lite"/>
    </source>
</evidence>
<keyword evidence="3" id="KW-1185">Reference proteome</keyword>